<gene>
    <name evidence="3" type="primary">ramA_1</name>
    <name evidence="3" type="ORF">BEI61_03362</name>
</gene>
<dbReference type="CDD" id="cd07197">
    <property type="entry name" value="nitrilase"/>
    <property type="match status" value="1"/>
</dbReference>
<dbReference type="PANTHER" id="PTHR23088:SF27">
    <property type="entry name" value="DEAMINATED GLUTATHIONE AMIDASE"/>
    <property type="match status" value="1"/>
</dbReference>
<evidence type="ECO:0000313" key="3">
    <source>
        <dbReference type="EMBL" id="ODM07472.1"/>
    </source>
</evidence>
<name>A0A1E3AFE5_9FIRM</name>
<dbReference type="EMBL" id="MCGH01000002">
    <property type="protein sequence ID" value="ODM07472.1"/>
    <property type="molecule type" value="Genomic_DNA"/>
</dbReference>
<evidence type="ECO:0000256" key="1">
    <source>
        <dbReference type="ARBA" id="ARBA00010613"/>
    </source>
</evidence>
<dbReference type="RefSeq" id="WP_081331246.1">
    <property type="nucleotide sequence ID" value="NZ_MCGH01000002.1"/>
</dbReference>
<proteinExistence type="inferred from homology"/>
<feature type="domain" description="CN hydrolase" evidence="2">
    <location>
        <begin position="5"/>
        <end position="242"/>
    </location>
</feature>
<dbReference type="AlphaFoldDB" id="A0A1E3AFE5"/>
<organism evidence="3 4">
    <name type="scientific">Eisenbergiella tayi</name>
    <dbReference type="NCBI Taxonomy" id="1432052"/>
    <lineage>
        <taxon>Bacteria</taxon>
        <taxon>Bacillati</taxon>
        <taxon>Bacillota</taxon>
        <taxon>Clostridia</taxon>
        <taxon>Lachnospirales</taxon>
        <taxon>Lachnospiraceae</taxon>
        <taxon>Eisenbergiella</taxon>
    </lineage>
</organism>
<comment type="similarity">
    <text evidence="1">Belongs to the carbon-nitrogen hydrolase superfamily. NIT1/NIT2 family.</text>
</comment>
<dbReference type="Proteomes" id="UP000094067">
    <property type="component" value="Unassembled WGS sequence"/>
</dbReference>
<dbReference type="Pfam" id="PF00795">
    <property type="entry name" value="CN_hydrolase"/>
    <property type="match status" value="1"/>
</dbReference>
<reference evidence="3 4" key="1">
    <citation type="submission" date="2016-07" db="EMBL/GenBank/DDBJ databases">
        <title>Characterization of isolates of Eisenbergiella tayi derived from blood cultures, using whole genome sequencing.</title>
        <authorList>
            <person name="Burdz T."/>
            <person name="Wiebe D."/>
            <person name="Huynh C."/>
            <person name="Bernard K."/>
        </authorList>
    </citation>
    <scope>NUCLEOTIDE SEQUENCE [LARGE SCALE GENOMIC DNA]</scope>
    <source>
        <strain evidence="3 4">NML 110608</strain>
    </source>
</reference>
<dbReference type="SUPFAM" id="SSF56317">
    <property type="entry name" value="Carbon-nitrogen hydrolase"/>
    <property type="match status" value="1"/>
</dbReference>
<dbReference type="GO" id="GO:0016787">
    <property type="term" value="F:hydrolase activity"/>
    <property type="evidence" value="ECO:0007669"/>
    <property type="project" value="UniProtKB-KW"/>
</dbReference>
<dbReference type="InterPro" id="IPR003010">
    <property type="entry name" value="C-N_Hydrolase"/>
</dbReference>
<dbReference type="EC" id="3.5.1.100" evidence="3"/>
<sequence>MGAEMRIGLYQFPGSGDMGKNYETIEKAVSQAASQKVRFLAFHECALTGYSPLEVPSVSEVDYAAAAKYKECLRKLSIEHSMYIAAGSIEKEKDRYYNSMLLFSPEGRVGIYGKRALWGWDRDNFVPGSQQGIYEVDGIRMGIRICFEVRFPEFFRELYRENAELCLVSFCDISQTENIERYELIKAHLRTRAVENVFTVLSVNDISSFQTAPTAVIDPNGAVLLEMERNKEGLLIYDYVRSEDSFGMLGRKRISDELVDGCP</sequence>
<protein>
    <submittedName>
        <fullName evidence="3">(R)-stereoselective amidase</fullName>
        <ecNumber evidence="3">3.5.1.100</ecNumber>
    </submittedName>
</protein>
<evidence type="ECO:0000259" key="2">
    <source>
        <dbReference type="PROSITE" id="PS50263"/>
    </source>
</evidence>
<dbReference type="PANTHER" id="PTHR23088">
    <property type="entry name" value="NITRILASE-RELATED"/>
    <property type="match status" value="1"/>
</dbReference>
<dbReference type="PROSITE" id="PS50263">
    <property type="entry name" value="CN_HYDROLASE"/>
    <property type="match status" value="1"/>
</dbReference>
<accession>A0A1E3AFE5</accession>
<dbReference type="InterPro" id="IPR036526">
    <property type="entry name" value="C-N_Hydrolase_sf"/>
</dbReference>
<dbReference type="Gene3D" id="3.60.110.10">
    <property type="entry name" value="Carbon-nitrogen hydrolase"/>
    <property type="match status" value="1"/>
</dbReference>
<comment type="caution">
    <text evidence="3">The sequence shown here is derived from an EMBL/GenBank/DDBJ whole genome shotgun (WGS) entry which is preliminary data.</text>
</comment>
<keyword evidence="3" id="KW-0378">Hydrolase</keyword>
<evidence type="ECO:0000313" key="4">
    <source>
        <dbReference type="Proteomes" id="UP000094067"/>
    </source>
</evidence>